<keyword evidence="2" id="KW-1185">Reference proteome</keyword>
<proteinExistence type="predicted"/>
<organism evidence="1 2">
    <name type="scientific">Persea americana</name>
    <name type="common">Avocado</name>
    <dbReference type="NCBI Taxonomy" id="3435"/>
    <lineage>
        <taxon>Eukaryota</taxon>
        <taxon>Viridiplantae</taxon>
        <taxon>Streptophyta</taxon>
        <taxon>Embryophyta</taxon>
        <taxon>Tracheophyta</taxon>
        <taxon>Spermatophyta</taxon>
        <taxon>Magnoliopsida</taxon>
        <taxon>Magnoliidae</taxon>
        <taxon>Laurales</taxon>
        <taxon>Lauraceae</taxon>
        <taxon>Persea</taxon>
    </lineage>
</organism>
<dbReference type="EMBL" id="CM056817">
    <property type="protein sequence ID" value="KAJ8620349.1"/>
    <property type="molecule type" value="Genomic_DNA"/>
</dbReference>
<accession>A0ACC2KGV0</accession>
<gene>
    <name evidence="1" type="ORF">MRB53_028878</name>
</gene>
<name>A0ACC2KGV0_PERAE</name>
<comment type="caution">
    <text evidence="1">The sequence shown here is derived from an EMBL/GenBank/DDBJ whole genome shotgun (WGS) entry which is preliminary data.</text>
</comment>
<dbReference type="Proteomes" id="UP001234297">
    <property type="component" value="Chromosome 9"/>
</dbReference>
<reference evidence="1 2" key="1">
    <citation type="journal article" date="2022" name="Hortic Res">
        <title>A haplotype resolved chromosomal level avocado genome allows analysis of novel avocado genes.</title>
        <authorList>
            <person name="Nath O."/>
            <person name="Fletcher S.J."/>
            <person name="Hayward A."/>
            <person name="Shaw L.M."/>
            <person name="Masouleh A.K."/>
            <person name="Furtado A."/>
            <person name="Henry R.J."/>
            <person name="Mitter N."/>
        </authorList>
    </citation>
    <scope>NUCLEOTIDE SEQUENCE [LARGE SCALE GENOMIC DNA]</scope>
    <source>
        <strain evidence="2">cv. Hass</strain>
    </source>
</reference>
<sequence length="402" mass="46444">MKRKRRRNGRRGRHRHSRFSSGFSAKKSNDGTSDSALQQRRRTKGEGGLHPTVSNRGTKMKRGVGSVKALSLMLDETSHIGIINAMKDPHLGWREPLAYHRFCIRHLASNFNTMFKNKELKNVVHRMSLLTQQAQFEKLWAELTPSMMELLLDGYERFFWQSWTLLYDEGKRWGHMTTKMVETFNGVLKAARALPITALVQLTFYRCNAYYTLHQQDDEARAFSGAEFTPEIDLKLQGLRQQSNAYEVEMFHHQPGVFGVKRASSRLSHPSRPRLSNVVDLGNATCTCNEWLIYHYPCSHVIAICSARRINRSQFVDGFYSMQSYLNTWAPMFFPISNWSTWPTYYGPVIVPDPSLRRSKKGRPQSTRLHNEMDARDGARRPHRCGLCCTVGHTRRSCPNRN</sequence>
<protein>
    <submittedName>
        <fullName evidence="1">Uncharacterized protein</fullName>
    </submittedName>
</protein>
<evidence type="ECO:0000313" key="2">
    <source>
        <dbReference type="Proteomes" id="UP001234297"/>
    </source>
</evidence>
<evidence type="ECO:0000313" key="1">
    <source>
        <dbReference type="EMBL" id="KAJ8620349.1"/>
    </source>
</evidence>